<dbReference type="Proteomes" id="UP000277293">
    <property type="component" value="Chromosome"/>
</dbReference>
<reference evidence="2" key="1">
    <citation type="submission" date="2018-09" db="EMBL/GenBank/DDBJ databases">
        <title>Complete genome sequence of Streptococcus sp. KCOM 2890 (=JS71).</title>
        <authorList>
            <person name="Kook J.-K."/>
            <person name="Park S.-N."/>
            <person name="Lim Y.K."/>
        </authorList>
    </citation>
    <scope>NUCLEOTIDE SEQUENCE [LARGE SCALE GENOMIC DNA]</scope>
    <source>
        <strain evidence="2">JS71</strain>
    </source>
</reference>
<evidence type="ECO:0000313" key="1">
    <source>
        <dbReference type="EMBL" id="AYF93327.1"/>
    </source>
</evidence>
<organism evidence="1 2">
    <name type="scientific">Streptococcus koreensis</name>
    <dbReference type="NCBI Taxonomy" id="2382163"/>
    <lineage>
        <taxon>Bacteria</taxon>
        <taxon>Bacillati</taxon>
        <taxon>Bacillota</taxon>
        <taxon>Bacilli</taxon>
        <taxon>Lactobacillales</taxon>
        <taxon>Streptococcaceae</taxon>
        <taxon>Streptococcus</taxon>
    </lineage>
</organism>
<keyword evidence="2" id="KW-1185">Reference proteome</keyword>
<gene>
    <name evidence="1" type="ORF">D7D50_01130</name>
</gene>
<protein>
    <submittedName>
        <fullName evidence="1">Uncharacterized protein</fullName>
    </submittedName>
</protein>
<sequence length="64" mass="7718">MNINEPDEVSIFRLWFLSFIKQLKSVLIEKINDEFENIRILLKSFGANKTFRKTWFGKYGFQLD</sequence>
<dbReference type="EMBL" id="CP032620">
    <property type="protein sequence ID" value="AYF93327.1"/>
    <property type="molecule type" value="Genomic_DNA"/>
</dbReference>
<evidence type="ECO:0000313" key="2">
    <source>
        <dbReference type="Proteomes" id="UP000277293"/>
    </source>
</evidence>
<proteinExistence type="predicted"/>
<accession>A0ABM6Z7S2</accession>
<name>A0ABM6Z7S2_9STRE</name>